<sequence>MISYLILKESLDCRRGRALWLKSPGAPPTSSVTPPTSSSARSVDSSDSGIYDLDDDYSFVITENSPPELIKRVEADFMPVENLDLTITGKQCPRLLSGYQKARQEEQSILEALREEGFIATSRQKVATGVAYEIIEATPQTESAGSNKFRPKDFLPEVTRQHLESQRNKFSLRDKTEHDVSMKMHLANERRQAELDSFKEKMASLYKKDDPEAKRRQELQSKLTQQNDAALEKRETHLKELRDKLQAKNKKIQQVKLKKLINKPPVPVPVGPTSRALSGKDTYENFFD</sequence>
<organism evidence="2 3">
    <name type="scientific">Homarus americanus</name>
    <name type="common">American lobster</name>
    <dbReference type="NCBI Taxonomy" id="6706"/>
    <lineage>
        <taxon>Eukaryota</taxon>
        <taxon>Metazoa</taxon>
        <taxon>Ecdysozoa</taxon>
        <taxon>Arthropoda</taxon>
        <taxon>Crustacea</taxon>
        <taxon>Multicrustacea</taxon>
        <taxon>Malacostraca</taxon>
        <taxon>Eumalacostraca</taxon>
        <taxon>Eucarida</taxon>
        <taxon>Decapoda</taxon>
        <taxon>Pleocyemata</taxon>
        <taxon>Astacidea</taxon>
        <taxon>Nephropoidea</taxon>
        <taxon>Nephropidae</taxon>
        <taxon>Homarus</taxon>
    </lineage>
</organism>
<dbReference type="EMBL" id="JAHLQT010006308">
    <property type="protein sequence ID" value="KAG7175103.1"/>
    <property type="molecule type" value="Genomic_DNA"/>
</dbReference>
<feature type="region of interest" description="Disordered" evidence="1">
    <location>
        <begin position="206"/>
        <end position="230"/>
    </location>
</feature>
<evidence type="ECO:0000313" key="2">
    <source>
        <dbReference type="EMBL" id="KAG7175103.1"/>
    </source>
</evidence>
<dbReference type="Proteomes" id="UP000747542">
    <property type="component" value="Unassembled WGS sequence"/>
</dbReference>
<comment type="caution">
    <text evidence="2">The sequence shown here is derived from an EMBL/GenBank/DDBJ whole genome shotgun (WGS) entry which is preliminary data.</text>
</comment>
<feature type="compositionally biased region" description="Low complexity" evidence="1">
    <location>
        <begin position="28"/>
        <end position="48"/>
    </location>
</feature>
<feature type="region of interest" description="Disordered" evidence="1">
    <location>
        <begin position="263"/>
        <end position="288"/>
    </location>
</feature>
<evidence type="ECO:0000313" key="3">
    <source>
        <dbReference type="Proteomes" id="UP000747542"/>
    </source>
</evidence>
<name>A0A8J5N938_HOMAM</name>
<feature type="region of interest" description="Disordered" evidence="1">
    <location>
        <begin position="22"/>
        <end position="48"/>
    </location>
</feature>
<dbReference type="AlphaFoldDB" id="A0A8J5N938"/>
<reference evidence="2" key="1">
    <citation type="journal article" date="2021" name="Sci. Adv.">
        <title>The American lobster genome reveals insights on longevity, neural, and immune adaptations.</title>
        <authorList>
            <person name="Polinski J.M."/>
            <person name="Zimin A.V."/>
            <person name="Clark K.F."/>
            <person name="Kohn A.B."/>
            <person name="Sadowski N."/>
            <person name="Timp W."/>
            <person name="Ptitsyn A."/>
            <person name="Khanna P."/>
            <person name="Romanova D.Y."/>
            <person name="Williams P."/>
            <person name="Greenwood S.J."/>
            <person name="Moroz L.L."/>
            <person name="Walt D.R."/>
            <person name="Bodnar A.G."/>
        </authorList>
    </citation>
    <scope>NUCLEOTIDE SEQUENCE</scope>
    <source>
        <strain evidence="2">GMGI-L3</strain>
    </source>
</reference>
<accession>A0A8J5N938</accession>
<proteinExistence type="predicted"/>
<gene>
    <name evidence="2" type="ORF">Hamer_G022445</name>
</gene>
<protein>
    <submittedName>
        <fullName evidence="2">Uncharacterized protein</fullName>
    </submittedName>
</protein>
<evidence type="ECO:0000256" key="1">
    <source>
        <dbReference type="SAM" id="MobiDB-lite"/>
    </source>
</evidence>
<keyword evidence="3" id="KW-1185">Reference proteome</keyword>
<feature type="compositionally biased region" description="Basic and acidic residues" evidence="1">
    <location>
        <begin position="206"/>
        <end position="219"/>
    </location>
</feature>